<dbReference type="InterPro" id="IPR007358">
    <property type="entry name" value="Nucleoid_associated_NdpA"/>
</dbReference>
<name>Q84ES1_9BURK</name>
<accession>Q84ES1</accession>
<evidence type="ECO:0000256" key="2">
    <source>
        <dbReference type="ARBA" id="ARBA00009035"/>
    </source>
</evidence>
<dbReference type="AlphaFoldDB" id="Q84ES1"/>
<proteinExistence type="inferred from homology"/>
<reference evidence="4" key="1">
    <citation type="journal article" date="2003" name="Appl. Environ. Microbiol.">
        <title>The biphenyl- and 4-chlorobiphenyl-catabolic transposon Tn4371, a member of a new family of genomic islands related to IncP and Ti plasmids.</title>
        <authorList>
            <person name="Toussaint A.C."/>
            <person name="Merlin C."/>
            <person name="Monchy S."/>
            <person name="Benotmane M.A."/>
            <person name="Leplae R."/>
            <person name="Mergeay M."/>
            <person name="Springael D."/>
        </authorList>
    </citation>
    <scope>NUCLEOTIDE SEQUENCE</scope>
    <source>
        <strain evidence="4">A5</strain>
    </source>
</reference>
<evidence type="ECO:0000313" key="4">
    <source>
        <dbReference type="EMBL" id="CAD61113.1"/>
    </source>
</evidence>
<dbReference type="GO" id="GO:0009295">
    <property type="term" value="C:nucleoid"/>
    <property type="evidence" value="ECO:0007669"/>
    <property type="project" value="InterPro"/>
</dbReference>
<dbReference type="GO" id="GO:0005737">
    <property type="term" value="C:cytoplasm"/>
    <property type="evidence" value="ECO:0007669"/>
    <property type="project" value="UniProtKB-SubCell"/>
</dbReference>
<organism evidence="4">
    <name type="scientific">Cupriavidus oxalaticus</name>
    <dbReference type="NCBI Taxonomy" id="96344"/>
    <lineage>
        <taxon>Bacteria</taxon>
        <taxon>Pseudomonadati</taxon>
        <taxon>Pseudomonadota</taxon>
        <taxon>Betaproteobacteria</taxon>
        <taxon>Burkholderiales</taxon>
        <taxon>Burkholderiaceae</taxon>
        <taxon>Cupriavidus</taxon>
    </lineage>
</organism>
<comment type="similarity">
    <text evidence="2">Belongs to the YejK family.</text>
</comment>
<protein>
    <recommendedName>
        <fullName evidence="5">Nucleoid-associated protein</fullName>
    </recommendedName>
</protein>
<dbReference type="PANTHER" id="PTHR38772">
    <property type="match status" value="1"/>
</dbReference>
<comment type="subcellular location">
    <subcellularLocation>
        <location evidence="1">Cytoplasm</location>
    </subcellularLocation>
</comment>
<keyword evidence="3" id="KW-0963">Cytoplasm</keyword>
<sequence>MDTVNHVIVHKLVKEKLGKASVVERAAALTVTEPVKKLILAIHELYASKASKGYGRFEADEVNYPSSAILRKTFIDQSASFVDGSKSLLSVLSAKAGAVPLATGGYVLMAQVTNAAQVTWFLVAIINNIDGSVIDDKTLEVVDAMHVDLANLRVAGRVNLTDWTNGDEDIRYVGFLKQRGEVADYFKVFLGCNELIADTEETKKLVGVLKKFAKSQGLDQKAEEDFLKSAFNYCDDRNKNDEPLSLEALSNAAWPHEPKKLQEAFVEGEVQISDGFVPDGRSIKALVRLRYKTDYWTVDIDRLALSQGYADYNQKKGELTLLKLPEALKAELDRETKDDD</sequence>
<dbReference type="EMBL" id="AJ536756">
    <property type="protein sequence ID" value="CAD61113.1"/>
    <property type="molecule type" value="Genomic_DNA"/>
</dbReference>
<evidence type="ECO:0000256" key="1">
    <source>
        <dbReference type="ARBA" id="ARBA00004496"/>
    </source>
</evidence>
<evidence type="ECO:0000256" key="3">
    <source>
        <dbReference type="ARBA" id="ARBA00022490"/>
    </source>
</evidence>
<evidence type="ECO:0008006" key="5">
    <source>
        <dbReference type="Google" id="ProtNLM"/>
    </source>
</evidence>
<dbReference type="PANTHER" id="PTHR38772:SF1">
    <property type="entry name" value="NUCLEOID-ASSOCIATED PROTEIN YEJK"/>
    <property type="match status" value="1"/>
</dbReference>
<dbReference type="Pfam" id="PF04245">
    <property type="entry name" value="NA37"/>
    <property type="match status" value="1"/>
</dbReference>